<organism evidence="2">
    <name type="scientific">marine sediment metagenome</name>
    <dbReference type="NCBI Taxonomy" id="412755"/>
    <lineage>
        <taxon>unclassified sequences</taxon>
        <taxon>metagenomes</taxon>
        <taxon>ecological metagenomes</taxon>
    </lineage>
</organism>
<accession>A0A0F9MWS3</accession>
<evidence type="ECO:0000256" key="1">
    <source>
        <dbReference type="SAM" id="Phobius"/>
    </source>
</evidence>
<comment type="caution">
    <text evidence="2">The sequence shown here is derived from an EMBL/GenBank/DDBJ whole genome shotgun (WGS) entry which is preliminary data.</text>
</comment>
<evidence type="ECO:0000313" key="2">
    <source>
        <dbReference type="EMBL" id="KKN03867.1"/>
    </source>
</evidence>
<gene>
    <name evidence="2" type="ORF">LCGC14_1103440</name>
</gene>
<sequence length="137" mass="14872">MPNHHTFLRYSETTAFFFFLLIGSLFLLAGCAQFYRTLGLSPHQVHTQVSKDQTARLQIIQGIRLTTTEIITSVIAGLGAIASGFLARALGTERKMTKVLITGIEAARDLDVKATIKTKATAAGIQNPLDARVQALT</sequence>
<dbReference type="EMBL" id="LAZR01004987">
    <property type="protein sequence ID" value="KKN03867.1"/>
    <property type="molecule type" value="Genomic_DNA"/>
</dbReference>
<keyword evidence="1" id="KW-0812">Transmembrane</keyword>
<feature type="transmembrane region" description="Helical" evidence="1">
    <location>
        <begin position="15"/>
        <end position="35"/>
    </location>
</feature>
<reference evidence="2" key="1">
    <citation type="journal article" date="2015" name="Nature">
        <title>Complex archaea that bridge the gap between prokaryotes and eukaryotes.</title>
        <authorList>
            <person name="Spang A."/>
            <person name="Saw J.H."/>
            <person name="Jorgensen S.L."/>
            <person name="Zaremba-Niedzwiedzka K."/>
            <person name="Martijn J."/>
            <person name="Lind A.E."/>
            <person name="van Eijk R."/>
            <person name="Schleper C."/>
            <person name="Guy L."/>
            <person name="Ettema T.J."/>
        </authorList>
    </citation>
    <scope>NUCLEOTIDE SEQUENCE</scope>
</reference>
<dbReference type="AlphaFoldDB" id="A0A0F9MWS3"/>
<protein>
    <submittedName>
        <fullName evidence="2">Uncharacterized protein</fullName>
    </submittedName>
</protein>
<proteinExistence type="predicted"/>
<feature type="transmembrane region" description="Helical" evidence="1">
    <location>
        <begin position="70"/>
        <end position="90"/>
    </location>
</feature>
<name>A0A0F9MWS3_9ZZZZ</name>
<keyword evidence="1" id="KW-1133">Transmembrane helix</keyword>
<keyword evidence="1" id="KW-0472">Membrane</keyword>